<protein>
    <submittedName>
        <fullName evidence="1">tRNA G46 methylase TrmB</fullName>
    </submittedName>
</protein>
<dbReference type="AlphaFoldDB" id="A0A7W7SMF9"/>
<keyword evidence="1" id="KW-0489">Methyltransferase</keyword>
<dbReference type="GO" id="GO:0032259">
    <property type="term" value="P:methylation"/>
    <property type="evidence" value="ECO:0007669"/>
    <property type="project" value="UniProtKB-KW"/>
</dbReference>
<dbReference type="GO" id="GO:0008168">
    <property type="term" value="F:methyltransferase activity"/>
    <property type="evidence" value="ECO:0007669"/>
    <property type="project" value="UniProtKB-KW"/>
</dbReference>
<evidence type="ECO:0000313" key="2">
    <source>
        <dbReference type="Proteomes" id="UP000578819"/>
    </source>
</evidence>
<comment type="caution">
    <text evidence="1">The sequence shown here is derived from an EMBL/GenBank/DDBJ whole genome shotgun (WGS) entry which is preliminary data.</text>
</comment>
<name>A0A7W7SMF9_9ACTN</name>
<dbReference type="EMBL" id="JACHJW010000001">
    <property type="protein sequence ID" value="MBB4956295.1"/>
    <property type="molecule type" value="Genomic_DNA"/>
</dbReference>
<dbReference type="RefSeq" id="WP_184531667.1">
    <property type="nucleotide sequence ID" value="NZ_JACHJW010000001.1"/>
</dbReference>
<organism evidence="1 2">
    <name type="scientific">Micromonospora polyrhachis</name>
    <dbReference type="NCBI Taxonomy" id="1282883"/>
    <lineage>
        <taxon>Bacteria</taxon>
        <taxon>Bacillati</taxon>
        <taxon>Actinomycetota</taxon>
        <taxon>Actinomycetes</taxon>
        <taxon>Micromonosporales</taxon>
        <taxon>Micromonosporaceae</taxon>
        <taxon>Micromonospora</taxon>
    </lineage>
</organism>
<evidence type="ECO:0000313" key="1">
    <source>
        <dbReference type="EMBL" id="MBB4956295.1"/>
    </source>
</evidence>
<dbReference type="Proteomes" id="UP000578819">
    <property type="component" value="Unassembled WGS sequence"/>
</dbReference>
<keyword evidence="2" id="KW-1185">Reference proteome</keyword>
<gene>
    <name evidence="1" type="ORF">FHR38_000028</name>
</gene>
<reference evidence="1 2" key="1">
    <citation type="submission" date="2020-08" db="EMBL/GenBank/DDBJ databases">
        <title>Sequencing the genomes of 1000 actinobacteria strains.</title>
        <authorList>
            <person name="Klenk H.-P."/>
        </authorList>
    </citation>
    <scope>NUCLEOTIDE SEQUENCE [LARGE SCALE GENOMIC DNA]</scope>
    <source>
        <strain evidence="1 2">DSM 45886</strain>
    </source>
</reference>
<accession>A0A7W7SMF9</accession>
<proteinExistence type="predicted"/>
<sequence length="59" mass="6268">MELVTRRPHLLGTAANPTGDRVARQARSLILELGCSVGAAWVQRGKVLPELTSEEGKAG</sequence>
<keyword evidence="1" id="KW-0808">Transferase</keyword>